<evidence type="ECO:0000256" key="7">
    <source>
        <dbReference type="ARBA" id="ARBA00023326"/>
    </source>
</evidence>
<keyword evidence="8" id="KW-0732">Signal</keyword>
<evidence type="ECO:0000313" key="10">
    <source>
        <dbReference type="Proteomes" id="UP000292445"/>
    </source>
</evidence>
<reference evidence="9 10" key="1">
    <citation type="submission" date="2019-02" db="EMBL/GenBank/DDBJ databases">
        <title>Genomic Encyclopedia of Type Strains, Phase IV (KMG-IV): sequencing the most valuable type-strain genomes for metagenomic binning, comparative biology and taxonomic classification.</title>
        <authorList>
            <person name="Goeker M."/>
        </authorList>
    </citation>
    <scope>NUCLEOTIDE SEQUENCE [LARGE SCALE GENOMIC DNA]</scope>
    <source>
        <strain evidence="9 10">K24</strain>
    </source>
</reference>
<dbReference type="InterPro" id="IPR008928">
    <property type="entry name" value="6-hairpin_glycosidase_sf"/>
</dbReference>
<accession>A0A4Q7N700</accession>
<dbReference type="Pfam" id="PF01270">
    <property type="entry name" value="Glyco_hydro_8"/>
    <property type="match status" value="1"/>
</dbReference>
<evidence type="ECO:0000256" key="5">
    <source>
        <dbReference type="ARBA" id="ARBA00023001"/>
    </source>
</evidence>
<evidence type="ECO:0000256" key="1">
    <source>
        <dbReference type="ARBA" id="ARBA00000966"/>
    </source>
</evidence>
<protein>
    <recommendedName>
        <fullName evidence="3">cellulase</fullName>
        <ecNumber evidence="3">3.2.1.4</ecNumber>
    </recommendedName>
</protein>
<proteinExistence type="inferred from homology"/>
<comment type="similarity">
    <text evidence="2">Belongs to the glycosyl hydrolase 8 (cellulase D) family.</text>
</comment>
<keyword evidence="7" id="KW-0119">Carbohydrate metabolism</keyword>
<dbReference type="AlphaFoldDB" id="A0A4Q7N700"/>
<dbReference type="EMBL" id="SGXC01000004">
    <property type="protein sequence ID" value="RZS77144.1"/>
    <property type="molecule type" value="Genomic_DNA"/>
</dbReference>
<sequence>MKTHPAIGRLPWRLAAMASALSFALAGPAAVRAAAGPDACTPAWPLWQAFGTHFIQPDGRVLDASTPRLHSSSEGQSYGMFFALVANDPAAFDRMWRWAVDNLAGGDIGARLPAWYWGKREDGTWGVLDDNSASDADLWFAYALFEAGERWRRDDYLRDARALLARIEAEETVELPGLGPMLLPGRRSFARPDSLWQINPSYLPLPLLRRLAMVSPSGPWARIADNTAALLAAVSPKGYVADWVAYRGASPASGLFVVDPIKGDLGSYDAIRTYLWAGMAPTSDPLAAPMLQALRGMAAATASAGTPPERVRAMTGQTEGTGPFGFSSALVPYFTAKKQPWLADLQRRRAQALLDESLRTAGPGRQPPYYDVVLSLFGLGWAEERYRFLSTGQVQLSWEKTCPPTVAR</sequence>
<keyword evidence="6" id="KW-0326">Glycosidase</keyword>
<dbReference type="Gene3D" id="1.50.10.10">
    <property type="match status" value="1"/>
</dbReference>
<evidence type="ECO:0000256" key="6">
    <source>
        <dbReference type="ARBA" id="ARBA00023295"/>
    </source>
</evidence>
<organism evidence="9 10">
    <name type="scientific">Pigmentiphaga kullae</name>
    <dbReference type="NCBI Taxonomy" id="151784"/>
    <lineage>
        <taxon>Bacteria</taxon>
        <taxon>Pseudomonadati</taxon>
        <taxon>Pseudomonadota</taxon>
        <taxon>Betaproteobacteria</taxon>
        <taxon>Burkholderiales</taxon>
        <taxon>Alcaligenaceae</taxon>
        <taxon>Pigmentiphaga</taxon>
    </lineage>
</organism>
<dbReference type="RefSeq" id="WP_130362188.1">
    <property type="nucleotide sequence ID" value="NZ_SGXC01000004.1"/>
</dbReference>
<comment type="caution">
    <text evidence="9">The sequence shown here is derived from an EMBL/GenBank/DDBJ whole genome shotgun (WGS) entry which is preliminary data.</text>
</comment>
<gene>
    <name evidence="9" type="ORF">EV675_5872</name>
</gene>
<dbReference type="InterPro" id="IPR002037">
    <property type="entry name" value="Glyco_hydro_8"/>
</dbReference>
<dbReference type="InterPro" id="IPR012341">
    <property type="entry name" value="6hp_glycosidase-like_sf"/>
</dbReference>
<evidence type="ECO:0000256" key="8">
    <source>
        <dbReference type="SAM" id="SignalP"/>
    </source>
</evidence>
<comment type="catalytic activity">
    <reaction evidence="1">
        <text>Endohydrolysis of (1-&gt;4)-beta-D-glucosidic linkages in cellulose, lichenin and cereal beta-D-glucans.</text>
        <dbReference type="EC" id="3.2.1.4"/>
    </reaction>
</comment>
<dbReference type="PRINTS" id="PR00735">
    <property type="entry name" value="GLHYDRLASE8"/>
</dbReference>
<evidence type="ECO:0000256" key="2">
    <source>
        <dbReference type="ARBA" id="ARBA00009209"/>
    </source>
</evidence>
<dbReference type="NCBIfam" id="NF008305">
    <property type="entry name" value="PRK11097.1"/>
    <property type="match status" value="1"/>
</dbReference>
<dbReference type="OrthoDB" id="9766708at2"/>
<dbReference type="Proteomes" id="UP000292445">
    <property type="component" value="Unassembled WGS sequence"/>
</dbReference>
<dbReference type="SUPFAM" id="SSF48208">
    <property type="entry name" value="Six-hairpin glycosidases"/>
    <property type="match status" value="1"/>
</dbReference>
<keyword evidence="10" id="KW-1185">Reference proteome</keyword>
<dbReference type="EC" id="3.2.1.4" evidence="3"/>
<feature type="signal peptide" evidence="8">
    <location>
        <begin position="1"/>
        <end position="33"/>
    </location>
</feature>
<keyword evidence="5" id="KW-0136">Cellulose degradation</keyword>
<evidence type="ECO:0000256" key="4">
    <source>
        <dbReference type="ARBA" id="ARBA00022801"/>
    </source>
</evidence>
<keyword evidence="4" id="KW-0378">Hydrolase</keyword>
<dbReference type="GO" id="GO:0008810">
    <property type="term" value="F:cellulase activity"/>
    <property type="evidence" value="ECO:0007669"/>
    <property type="project" value="UniProtKB-EC"/>
</dbReference>
<feature type="chain" id="PRO_5020751146" description="cellulase" evidence="8">
    <location>
        <begin position="34"/>
        <end position="408"/>
    </location>
</feature>
<keyword evidence="7" id="KW-0624">Polysaccharide degradation</keyword>
<evidence type="ECO:0000256" key="3">
    <source>
        <dbReference type="ARBA" id="ARBA00012601"/>
    </source>
</evidence>
<name>A0A4Q7N700_9BURK</name>
<evidence type="ECO:0000313" key="9">
    <source>
        <dbReference type="EMBL" id="RZS77144.1"/>
    </source>
</evidence>
<dbReference type="GO" id="GO:0030245">
    <property type="term" value="P:cellulose catabolic process"/>
    <property type="evidence" value="ECO:0007669"/>
    <property type="project" value="UniProtKB-KW"/>
</dbReference>